<reference evidence="3" key="1">
    <citation type="journal article" date="2019" name="Int. J. Syst. Evol. Microbiol.">
        <title>The Global Catalogue of Microorganisms (GCM) 10K type strain sequencing project: providing services to taxonomists for standard genome sequencing and annotation.</title>
        <authorList>
            <consortium name="The Broad Institute Genomics Platform"/>
            <consortium name="The Broad Institute Genome Sequencing Center for Infectious Disease"/>
            <person name="Wu L."/>
            <person name="Ma J."/>
        </authorList>
    </citation>
    <scope>NUCLEOTIDE SEQUENCE [LARGE SCALE GENOMIC DNA]</scope>
    <source>
        <strain evidence="3">KCTC 42473</strain>
    </source>
</reference>
<accession>A0ABV7U6X6</accession>
<dbReference type="SUPFAM" id="SSF51905">
    <property type="entry name" value="FAD/NAD(P)-binding domain"/>
    <property type="match status" value="1"/>
</dbReference>
<dbReference type="Gene3D" id="3.50.50.60">
    <property type="entry name" value="FAD/NAD(P)-binding domain"/>
    <property type="match status" value="1"/>
</dbReference>
<comment type="caution">
    <text evidence="2">The sequence shown here is derived from an EMBL/GenBank/DDBJ whole genome shotgun (WGS) entry which is preliminary data.</text>
</comment>
<keyword evidence="2" id="KW-0560">Oxidoreductase</keyword>
<dbReference type="InterPro" id="IPR036188">
    <property type="entry name" value="FAD/NAD-bd_sf"/>
</dbReference>
<dbReference type="GO" id="GO:0004497">
    <property type="term" value="F:monooxygenase activity"/>
    <property type="evidence" value="ECO:0007669"/>
    <property type="project" value="UniProtKB-KW"/>
</dbReference>
<feature type="non-terminal residue" evidence="2">
    <location>
        <position position="147"/>
    </location>
</feature>
<protein>
    <submittedName>
        <fullName evidence="2">FAD-dependent monooxygenase</fullName>
    </submittedName>
</protein>
<evidence type="ECO:0000313" key="3">
    <source>
        <dbReference type="Proteomes" id="UP001595539"/>
    </source>
</evidence>
<evidence type="ECO:0000313" key="2">
    <source>
        <dbReference type="EMBL" id="MFC3630795.1"/>
    </source>
</evidence>
<sequence length="147" mass="16004">MKNRKRPGFIDVQQYYVEKYLLDGCNALPNIDIRWGHRVEGVTPLCNGVDLAVATNGGSYALRAGWAVACDESRSTACGCMGPDFDGRVVEDSFLIADIGMKHAMPPERWFWFDPPFNPGQGAGCRDISIIRCTARRAGAATASSTS</sequence>
<name>A0ABV7U6X6_9RHOB</name>
<dbReference type="Proteomes" id="UP001595539">
    <property type="component" value="Unassembled WGS sequence"/>
</dbReference>
<keyword evidence="2" id="KW-0503">Monooxygenase</keyword>
<feature type="domain" description="FAD-binding" evidence="1">
    <location>
        <begin position="11"/>
        <end position="103"/>
    </location>
</feature>
<keyword evidence="3" id="KW-1185">Reference proteome</keyword>
<evidence type="ECO:0000259" key="1">
    <source>
        <dbReference type="Pfam" id="PF01494"/>
    </source>
</evidence>
<dbReference type="InterPro" id="IPR002938">
    <property type="entry name" value="FAD-bd"/>
</dbReference>
<organism evidence="2 3">
    <name type="scientific">Paracoccus angustae</name>
    <dbReference type="NCBI Taxonomy" id="1671480"/>
    <lineage>
        <taxon>Bacteria</taxon>
        <taxon>Pseudomonadati</taxon>
        <taxon>Pseudomonadota</taxon>
        <taxon>Alphaproteobacteria</taxon>
        <taxon>Rhodobacterales</taxon>
        <taxon>Paracoccaceae</taxon>
        <taxon>Paracoccus</taxon>
    </lineage>
</organism>
<dbReference type="Pfam" id="PF01494">
    <property type="entry name" value="FAD_binding_3"/>
    <property type="match status" value="1"/>
</dbReference>
<dbReference type="EMBL" id="JBHRXY010000015">
    <property type="protein sequence ID" value="MFC3630795.1"/>
    <property type="molecule type" value="Genomic_DNA"/>
</dbReference>
<dbReference type="Gene3D" id="3.30.70.2450">
    <property type="match status" value="1"/>
</dbReference>
<proteinExistence type="predicted"/>
<gene>
    <name evidence="2" type="ORF">ACFOM8_15220</name>
</gene>